<dbReference type="EMBL" id="AJWZ01001115">
    <property type="protein sequence ID" value="EKC74800.1"/>
    <property type="molecule type" value="Genomic_DNA"/>
</dbReference>
<evidence type="ECO:0000313" key="2">
    <source>
        <dbReference type="EMBL" id="EKC74800.1"/>
    </source>
</evidence>
<comment type="caution">
    <text evidence="2">The sequence shown here is derived from an EMBL/GenBank/DDBJ whole genome shotgun (WGS) entry which is preliminary data.</text>
</comment>
<keyword evidence="1" id="KW-0175">Coiled coil</keyword>
<sequence>DGSWLCGEDETTIPDGAMIIGDDTRLADEIMRYPKVRLISPTNDFGDIDGIQVVPIEDRHSVILAELDHLDLQAVRPLRAIAAGTATETDRQKLTEIEEQVAQLRQELANITAE</sequence>
<dbReference type="AlphaFoldDB" id="K1U955"/>
<feature type="coiled-coil region" evidence="1">
    <location>
        <begin position="87"/>
        <end position="114"/>
    </location>
</feature>
<gene>
    <name evidence="2" type="ORF">OBE_01667</name>
</gene>
<accession>K1U955</accession>
<protein>
    <submittedName>
        <fullName evidence="2">Uncharacterized protein</fullName>
    </submittedName>
</protein>
<organism evidence="2">
    <name type="scientific">human gut metagenome</name>
    <dbReference type="NCBI Taxonomy" id="408170"/>
    <lineage>
        <taxon>unclassified sequences</taxon>
        <taxon>metagenomes</taxon>
        <taxon>organismal metagenomes</taxon>
    </lineage>
</organism>
<proteinExistence type="predicted"/>
<feature type="non-terminal residue" evidence="2">
    <location>
        <position position="1"/>
    </location>
</feature>
<reference evidence="2" key="1">
    <citation type="journal article" date="2013" name="Environ. Microbiol.">
        <title>Microbiota from the distal guts of lean and obese adolescents exhibit partial functional redundancy besides clear differences in community structure.</title>
        <authorList>
            <person name="Ferrer M."/>
            <person name="Ruiz A."/>
            <person name="Lanza F."/>
            <person name="Haange S.B."/>
            <person name="Oberbach A."/>
            <person name="Till H."/>
            <person name="Bargiela R."/>
            <person name="Campoy C."/>
            <person name="Segura M.T."/>
            <person name="Richter M."/>
            <person name="von Bergen M."/>
            <person name="Seifert J."/>
            <person name="Suarez A."/>
        </authorList>
    </citation>
    <scope>NUCLEOTIDE SEQUENCE</scope>
</reference>
<name>K1U955_9ZZZZ</name>
<evidence type="ECO:0000256" key="1">
    <source>
        <dbReference type="SAM" id="Coils"/>
    </source>
</evidence>